<dbReference type="EMBL" id="CAJRGZ010000015">
    <property type="protein sequence ID" value="CAG5142795.1"/>
    <property type="molecule type" value="Genomic_DNA"/>
</dbReference>
<feature type="region of interest" description="Disordered" evidence="1">
    <location>
        <begin position="28"/>
        <end position="50"/>
    </location>
</feature>
<evidence type="ECO:0000313" key="3">
    <source>
        <dbReference type="Proteomes" id="UP000676310"/>
    </source>
</evidence>
<dbReference type="GeneID" id="67012536"/>
<gene>
    <name evidence="2" type="ORF">ALTATR162_LOCUS1225</name>
</gene>
<evidence type="ECO:0000313" key="2">
    <source>
        <dbReference type="EMBL" id="CAG5142795.1"/>
    </source>
</evidence>
<comment type="caution">
    <text evidence="2">The sequence shown here is derived from an EMBL/GenBank/DDBJ whole genome shotgun (WGS) entry which is preliminary data.</text>
</comment>
<dbReference type="Proteomes" id="UP000676310">
    <property type="component" value="Unassembled WGS sequence"/>
</dbReference>
<dbReference type="OrthoDB" id="10493091at2759"/>
<reference evidence="2" key="1">
    <citation type="submission" date="2021-05" db="EMBL/GenBank/DDBJ databases">
        <authorList>
            <person name="Stam R."/>
        </authorList>
    </citation>
    <scope>NUCLEOTIDE SEQUENCE</scope>
    <source>
        <strain evidence="2">CS162</strain>
    </source>
</reference>
<organism evidence="2 3">
    <name type="scientific">Alternaria atra</name>
    <dbReference type="NCBI Taxonomy" id="119953"/>
    <lineage>
        <taxon>Eukaryota</taxon>
        <taxon>Fungi</taxon>
        <taxon>Dikarya</taxon>
        <taxon>Ascomycota</taxon>
        <taxon>Pezizomycotina</taxon>
        <taxon>Dothideomycetes</taxon>
        <taxon>Pleosporomycetidae</taxon>
        <taxon>Pleosporales</taxon>
        <taxon>Pleosporineae</taxon>
        <taxon>Pleosporaceae</taxon>
        <taxon>Alternaria</taxon>
        <taxon>Alternaria sect. Ulocladioides</taxon>
    </lineage>
</organism>
<sequence>MMVRAQFRTTQRLQAKQPNEYELTIVPSDPSSAPSSFPAAHPSRAPSKTSLTSSSTALIASINTTSAPTAVSKPILKVKNMDMEWKGIDLTVCNIILPRTPVLRPLVFPIFGLTPTIPELWLDLTAPTPMSLPETPVLRPISDENALKEIPELDLAV</sequence>
<proteinExistence type="predicted"/>
<protein>
    <submittedName>
        <fullName evidence="2">Uncharacterized protein</fullName>
    </submittedName>
</protein>
<dbReference type="AlphaFoldDB" id="A0A8J2MVW6"/>
<keyword evidence="3" id="KW-1185">Reference proteome</keyword>
<dbReference type="RefSeq" id="XP_043164755.1">
    <property type="nucleotide sequence ID" value="XM_043308820.1"/>
</dbReference>
<name>A0A8J2MVW6_9PLEO</name>
<accession>A0A8J2MVW6</accession>
<evidence type="ECO:0000256" key="1">
    <source>
        <dbReference type="SAM" id="MobiDB-lite"/>
    </source>
</evidence>